<evidence type="ECO:0000256" key="4">
    <source>
        <dbReference type="ARBA" id="ARBA00023136"/>
    </source>
</evidence>
<evidence type="ECO:0000256" key="5">
    <source>
        <dbReference type="SAM" id="Phobius"/>
    </source>
</evidence>
<feature type="transmembrane region" description="Helical" evidence="5">
    <location>
        <begin position="168"/>
        <end position="192"/>
    </location>
</feature>
<feature type="domain" description="Amino acid transporter transmembrane" evidence="6">
    <location>
        <begin position="11"/>
        <end position="222"/>
    </location>
</feature>
<dbReference type="InterPro" id="IPR013057">
    <property type="entry name" value="AA_transpt_TM"/>
</dbReference>
<keyword evidence="3 5" id="KW-1133">Transmembrane helix</keyword>
<feature type="transmembrane region" description="Helical" evidence="5">
    <location>
        <begin position="198"/>
        <end position="223"/>
    </location>
</feature>
<feature type="transmembrane region" description="Helical" evidence="5">
    <location>
        <begin position="51"/>
        <end position="73"/>
    </location>
</feature>
<keyword evidence="4 5" id="KW-0472">Membrane</keyword>
<dbReference type="PANTHER" id="PTHR22950">
    <property type="entry name" value="AMINO ACID TRANSPORTER"/>
    <property type="match status" value="1"/>
</dbReference>
<name>A0A7S2DI95_9EUKA</name>
<evidence type="ECO:0000256" key="1">
    <source>
        <dbReference type="ARBA" id="ARBA00004141"/>
    </source>
</evidence>
<proteinExistence type="predicted"/>
<gene>
    <name evidence="7" type="ORF">CBRE1094_LOCUS17653</name>
</gene>
<keyword evidence="2 5" id="KW-0812">Transmembrane</keyword>
<evidence type="ECO:0000259" key="6">
    <source>
        <dbReference type="Pfam" id="PF01490"/>
    </source>
</evidence>
<dbReference type="Pfam" id="PF01490">
    <property type="entry name" value="Aa_trans"/>
    <property type="match status" value="1"/>
</dbReference>
<feature type="transmembrane region" description="Helical" evidence="5">
    <location>
        <begin position="135"/>
        <end position="161"/>
    </location>
</feature>
<reference evidence="7" key="1">
    <citation type="submission" date="2021-01" db="EMBL/GenBank/DDBJ databases">
        <authorList>
            <person name="Corre E."/>
            <person name="Pelletier E."/>
            <person name="Niang G."/>
            <person name="Scheremetjew M."/>
            <person name="Finn R."/>
            <person name="Kale V."/>
            <person name="Holt S."/>
            <person name="Cochrane G."/>
            <person name="Meng A."/>
            <person name="Brown T."/>
            <person name="Cohen L."/>
        </authorList>
    </citation>
    <scope>NUCLEOTIDE SEQUENCE</scope>
    <source>
        <strain evidence="7">UTEX LB 985</strain>
    </source>
</reference>
<organism evidence="7">
    <name type="scientific">Haptolina brevifila</name>
    <dbReference type="NCBI Taxonomy" id="156173"/>
    <lineage>
        <taxon>Eukaryota</taxon>
        <taxon>Haptista</taxon>
        <taxon>Haptophyta</taxon>
        <taxon>Prymnesiophyceae</taxon>
        <taxon>Prymnesiales</taxon>
        <taxon>Prymnesiaceae</taxon>
        <taxon>Haptolina</taxon>
    </lineage>
</organism>
<feature type="transmembrane region" description="Helical" evidence="5">
    <location>
        <begin position="20"/>
        <end position="39"/>
    </location>
</feature>
<sequence>MAGVSLWPEDLSGMLKALPLIAFALQCHIQCAAVVTTLPHHIQSSPRRRGFMAFGATALTLALYLPAGISGFARYGDATNPDVLYNFDQADGAADVARICMAITALSAFPSQHFPARIVLHSTYNRIMGHDARGIISLPFALLEAAIWTACAFGVTAFAIINKIQLDLVFQLIGAIAGSSVILIIPAIIWFIAGPRAISTYLPAAALLVCGIIVMGAGTFVTLQEMSGGKS</sequence>
<evidence type="ECO:0000256" key="3">
    <source>
        <dbReference type="ARBA" id="ARBA00022989"/>
    </source>
</evidence>
<comment type="subcellular location">
    <subcellularLocation>
        <location evidence="1">Membrane</location>
        <topology evidence="1">Multi-pass membrane protein</topology>
    </subcellularLocation>
</comment>
<dbReference type="AlphaFoldDB" id="A0A7S2DI95"/>
<evidence type="ECO:0000313" key="7">
    <source>
        <dbReference type="EMBL" id="CAD9455420.1"/>
    </source>
</evidence>
<dbReference type="GO" id="GO:0016020">
    <property type="term" value="C:membrane"/>
    <property type="evidence" value="ECO:0007669"/>
    <property type="project" value="UniProtKB-SubCell"/>
</dbReference>
<dbReference type="EMBL" id="HBGU01032328">
    <property type="protein sequence ID" value="CAD9455420.1"/>
    <property type="molecule type" value="Transcribed_RNA"/>
</dbReference>
<accession>A0A7S2DI95</accession>
<protein>
    <recommendedName>
        <fullName evidence="6">Amino acid transporter transmembrane domain-containing protein</fullName>
    </recommendedName>
</protein>
<dbReference type="GO" id="GO:0015179">
    <property type="term" value="F:L-amino acid transmembrane transporter activity"/>
    <property type="evidence" value="ECO:0007669"/>
    <property type="project" value="TreeGrafter"/>
</dbReference>
<evidence type="ECO:0000256" key="2">
    <source>
        <dbReference type="ARBA" id="ARBA00022692"/>
    </source>
</evidence>